<name>A0ACC2E2F3_DIPCM</name>
<evidence type="ECO:0000313" key="2">
    <source>
        <dbReference type="Proteomes" id="UP001162992"/>
    </source>
</evidence>
<accession>A0ACC2E2F3</accession>
<reference evidence="2" key="1">
    <citation type="journal article" date="2024" name="Proc. Natl. Acad. Sci. U.S.A.">
        <title>Extraordinary preservation of gene collinearity over three hundred million years revealed in homosporous lycophytes.</title>
        <authorList>
            <person name="Li C."/>
            <person name="Wickell D."/>
            <person name="Kuo L.Y."/>
            <person name="Chen X."/>
            <person name="Nie B."/>
            <person name="Liao X."/>
            <person name="Peng D."/>
            <person name="Ji J."/>
            <person name="Jenkins J."/>
            <person name="Williams M."/>
            <person name="Shu S."/>
            <person name="Plott C."/>
            <person name="Barry K."/>
            <person name="Rajasekar S."/>
            <person name="Grimwood J."/>
            <person name="Han X."/>
            <person name="Sun S."/>
            <person name="Hou Z."/>
            <person name="He W."/>
            <person name="Dai G."/>
            <person name="Sun C."/>
            <person name="Schmutz J."/>
            <person name="Leebens-Mack J.H."/>
            <person name="Li F.W."/>
            <person name="Wang L."/>
        </authorList>
    </citation>
    <scope>NUCLEOTIDE SEQUENCE [LARGE SCALE GENOMIC DNA]</scope>
    <source>
        <strain evidence="2">cv. PW_Plant_1</strain>
    </source>
</reference>
<organism evidence="1 2">
    <name type="scientific">Diphasiastrum complanatum</name>
    <name type="common">Issler's clubmoss</name>
    <name type="synonym">Lycopodium complanatum</name>
    <dbReference type="NCBI Taxonomy" id="34168"/>
    <lineage>
        <taxon>Eukaryota</taxon>
        <taxon>Viridiplantae</taxon>
        <taxon>Streptophyta</taxon>
        <taxon>Embryophyta</taxon>
        <taxon>Tracheophyta</taxon>
        <taxon>Lycopodiopsida</taxon>
        <taxon>Lycopodiales</taxon>
        <taxon>Lycopodiaceae</taxon>
        <taxon>Lycopodioideae</taxon>
        <taxon>Diphasiastrum</taxon>
    </lineage>
</organism>
<dbReference type="EMBL" id="CM055095">
    <property type="protein sequence ID" value="KAJ7560545.1"/>
    <property type="molecule type" value="Genomic_DNA"/>
</dbReference>
<proteinExistence type="predicted"/>
<sequence>MKTYIIDLSSDEEDNSENKKDQNFSPYKEIDSASALSHVGEFREIMLSNSLNSSFLDNETRHIHDRLLSQVQLKAVKQEPHASRREAVVWPQSLLDDQKEYQNRLYSAMKNPLNVNSSVRRTPLPVISQNIAASVEQVQQGKLSRHFWRAGNYETKASGPKFCQGAMDHVRVHPKFLHSNATSHKWAFGAIAELLDNAVDEVLNGATYVKVDKILDPRNKTSALAIQDDGGGMDPECIRHCMSLGYSRKNTNATIGQYGNGFKTSTMRLGADVIVFSRCESNNAIATQSIGLLSYTFLRETGHEDTIVPMVDYELFGDLKNPRRMIRTTINDWTKNLSTILQWSPYSSEAELLNQLNDMDSHGTKIVVYNLWLNDDGLLELDFDSDEKDIKLRDGKKLEKVEKLHSQLVEQHISNQLRYSLRAYASVLYLQMPPNFQIILRGKAVEHKSIAADLKFPEYIVYKPQIGGSSKDLGFKEASVTTTIGFTKEAPLVNVHGFNVYHKNRLIMPFWKVWQDNSSRGRGVVGVLEANFIEPAHDKQDFEKTTLMLRLETRLKQMTVEYWNLHCELIGYQRSKPRSQQKNDEGAVIASSSVAIANVQPLATIPQNFHSAAHYSGMVPTTGAMMEVMPNPSNMSSSSNQFQCSTQGVPSVQGHPSFTSSMEGGAMTHEILQAAYRASFPLLPLDTTCDIKPCITQYPRTAVALKGTELSYGTNGVKSLMDCQNRITENVDGWKIDSNLQGASRSQSRNDCSGSISNTVIGAQASRLRDTIEPGHTQAPRNGFETDIVGSEGDSLKRKQTCFYSPPEQSIKKQEQSIKKQRDGIDRLRDEHCMKIQASSDEDLQINTSRLCESQFQEATAVCCRTTTNGVHVSDIVEENKELQRRCEEYQRREREWEHMVDRLERELLESKTKYIKLLKEMEDQREMQINQASTGRTNTAECHHLKLETL</sequence>
<dbReference type="Proteomes" id="UP001162992">
    <property type="component" value="Chromosome 4"/>
</dbReference>
<gene>
    <name evidence="1" type="ORF">O6H91_04G134500</name>
</gene>
<evidence type="ECO:0000313" key="1">
    <source>
        <dbReference type="EMBL" id="KAJ7560545.1"/>
    </source>
</evidence>
<comment type="caution">
    <text evidence="1">The sequence shown here is derived from an EMBL/GenBank/DDBJ whole genome shotgun (WGS) entry which is preliminary data.</text>
</comment>
<keyword evidence="2" id="KW-1185">Reference proteome</keyword>
<protein>
    <submittedName>
        <fullName evidence="1">Uncharacterized protein</fullName>
    </submittedName>
</protein>